<dbReference type="Proteomes" id="UP001189122">
    <property type="component" value="Unassembled WGS sequence"/>
</dbReference>
<protein>
    <submittedName>
        <fullName evidence="1">Uncharacterized protein</fullName>
    </submittedName>
</protein>
<accession>A0A7I8ILR7</accession>
<reference evidence="1 2" key="1">
    <citation type="submission" date="2019-12" db="EMBL/GenBank/DDBJ databases">
        <authorList>
            <person name="Scholz U."/>
            <person name="Mascher M."/>
            <person name="Fiebig A."/>
        </authorList>
    </citation>
    <scope>NUCLEOTIDE SEQUENCE</scope>
</reference>
<evidence type="ECO:0000313" key="2">
    <source>
        <dbReference type="Proteomes" id="UP001189122"/>
    </source>
</evidence>
<evidence type="ECO:0000313" key="1">
    <source>
        <dbReference type="EMBL" id="CAA2619049.1"/>
    </source>
</evidence>
<dbReference type="EMBL" id="LR743591">
    <property type="protein sequence ID" value="CAA2619049.1"/>
    <property type="molecule type" value="Genomic_DNA"/>
</dbReference>
<sequence>MGPRIGAPFASPHLKRRLLPPLPSPPLRFLLR</sequence>
<organism evidence="1">
    <name type="scientific">Spirodela intermedia</name>
    <name type="common">Intermediate duckweed</name>
    <dbReference type="NCBI Taxonomy" id="51605"/>
    <lineage>
        <taxon>Eukaryota</taxon>
        <taxon>Viridiplantae</taxon>
        <taxon>Streptophyta</taxon>
        <taxon>Embryophyta</taxon>
        <taxon>Tracheophyta</taxon>
        <taxon>Spermatophyta</taxon>
        <taxon>Magnoliopsida</taxon>
        <taxon>Liliopsida</taxon>
        <taxon>Araceae</taxon>
        <taxon>Lemnoideae</taxon>
        <taxon>Spirodela</taxon>
    </lineage>
</organism>
<dbReference type="AlphaFoldDB" id="A0A7I8ILR7"/>
<name>A0A7I8ILR7_SPIIN</name>
<proteinExistence type="predicted"/>
<gene>
    <name evidence="1" type="ORF">SI7747_04005216</name>
</gene>
<keyword evidence="2" id="KW-1185">Reference proteome</keyword>
<dbReference type="EMBL" id="CACRZD030000004">
    <property type="protein sequence ID" value="CAA6658775.1"/>
    <property type="molecule type" value="Genomic_DNA"/>
</dbReference>